<gene>
    <name evidence="5" type="ORF">O9K51_09956</name>
</gene>
<proteinExistence type="predicted"/>
<evidence type="ECO:0000313" key="5">
    <source>
        <dbReference type="EMBL" id="KAJ6437400.1"/>
    </source>
</evidence>
<evidence type="ECO:0000313" key="6">
    <source>
        <dbReference type="Proteomes" id="UP001163105"/>
    </source>
</evidence>
<keyword evidence="2" id="KW-0812">Transmembrane</keyword>
<feature type="compositionally biased region" description="Polar residues" evidence="1">
    <location>
        <begin position="323"/>
        <end position="333"/>
    </location>
</feature>
<feature type="compositionally biased region" description="Basic and acidic residues" evidence="1">
    <location>
        <begin position="186"/>
        <end position="196"/>
    </location>
</feature>
<feature type="region of interest" description="Disordered" evidence="1">
    <location>
        <begin position="422"/>
        <end position="446"/>
    </location>
</feature>
<evidence type="ECO:0000256" key="3">
    <source>
        <dbReference type="SAM" id="SignalP"/>
    </source>
</evidence>
<keyword evidence="6" id="KW-1185">Reference proteome</keyword>
<feature type="region of interest" description="Disordered" evidence="1">
    <location>
        <begin position="104"/>
        <end position="202"/>
    </location>
</feature>
<name>A0AB34FGC6_9HYPO</name>
<evidence type="ECO:0000256" key="1">
    <source>
        <dbReference type="SAM" id="MobiDB-lite"/>
    </source>
</evidence>
<keyword evidence="2" id="KW-0472">Membrane</keyword>
<dbReference type="PROSITE" id="PS51819">
    <property type="entry name" value="VOC"/>
    <property type="match status" value="1"/>
</dbReference>
<dbReference type="InterPro" id="IPR029068">
    <property type="entry name" value="Glyas_Bleomycin-R_OHBP_Dase"/>
</dbReference>
<protein>
    <submittedName>
        <fullName evidence="5">Glyoxalase-like domain-containing protein</fullName>
    </submittedName>
</protein>
<reference evidence="5" key="1">
    <citation type="submission" date="2023-01" db="EMBL/GenBank/DDBJ databases">
        <title>The growth and conidiation of Purpureocillium lavendulum are regulated by nitrogen source and histone H3K14 acetylation.</title>
        <authorList>
            <person name="Tang P."/>
            <person name="Han J."/>
            <person name="Zhang C."/>
            <person name="Tang P."/>
            <person name="Qi F."/>
            <person name="Zhang K."/>
            <person name="Liang L."/>
        </authorList>
    </citation>
    <scope>NUCLEOTIDE SEQUENCE</scope>
    <source>
        <strain evidence="5">YMF1.00683</strain>
    </source>
</reference>
<keyword evidence="2" id="KW-1133">Transmembrane helix</keyword>
<dbReference type="SUPFAM" id="SSF54593">
    <property type="entry name" value="Glyoxalase/Bleomycin resistance protein/Dihydroxybiphenyl dioxygenase"/>
    <property type="match status" value="1"/>
</dbReference>
<evidence type="ECO:0000256" key="2">
    <source>
        <dbReference type="SAM" id="Phobius"/>
    </source>
</evidence>
<dbReference type="AlphaFoldDB" id="A0AB34FGC6"/>
<dbReference type="Gene3D" id="3.10.180.10">
    <property type="entry name" value="2,3-Dihydroxybiphenyl 1,2-Dioxygenase, domain 1"/>
    <property type="match status" value="1"/>
</dbReference>
<feature type="transmembrane region" description="Helical" evidence="2">
    <location>
        <begin position="77"/>
        <end position="96"/>
    </location>
</feature>
<dbReference type="InterPro" id="IPR037523">
    <property type="entry name" value="VOC_core"/>
</dbReference>
<accession>A0AB34FGC6</accession>
<feature type="compositionally biased region" description="Low complexity" evidence="1">
    <location>
        <begin position="343"/>
        <end position="357"/>
    </location>
</feature>
<feature type="region of interest" description="Disordered" evidence="1">
    <location>
        <begin position="318"/>
        <end position="357"/>
    </location>
</feature>
<feature type="compositionally biased region" description="Low complexity" evidence="1">
    <location>
        <begin position="168"/>
        <end position="182"/>
    </location>
</feature>
<feature type="compositionally biased region" description="Polar residues" evidence="1">
    <location>
        <begin position="128"/>
        <end position="139"/>
    </location>
</feature>
<feature type="domain" description="VOC" evidence="4">
    <location>
        <begin position="258"/>
        <end position="417"/>
    </location>
</feature>
<comment type="caution">
    <text evidence="5">The sequence shown here is derived from an EMBL/GenBank/DDBJ whole genome shotgun (WGS) entry which is preliminary data.</text>
</comment>
<evidence type="ECO:0000259" key="4">
    <source>
        <dbReference type="PROSITE" id="PS51819"/>
    </source>
</evidence>
<dbReference type="Proteomes" id="UP001163105">
    <property type="component" value="Unassembled WGS sequence"/>
</dbReference>
<dbReference type="InterPro" id="IPR004360">
    <property type="entry name" value="Glyas_Fos-R_dOase_dom"/>
</dbReference>
<feature type="signal peptide" evidence="3">
    <location>
        <begin position="1"/>
        <end position="16"/>
    </location>
</feature>
<keyword evidence="3" id="KW-0732">Signal</keyword>
<dbReference type="Pfam" id="PF00903">
    <property type="entry name" value="Glyoxalase"/>
    <property type="match status" value="1"/>
</dbReference>
<organism evidence="5 6">
    <name type="scientific">Purpureocillium lavendulum</name>
    <dbReference type="NCBI Taxonomy" id="1247861"/>
    <lineage>
        <taxon>Eukaryota</taxon>
        <taxon>Fungi</taxon>
        <taxon>Dikarya</taxon>
        <taxon>Ascomycota</taxon>
        <taxon>Pezizomycotina</taxon>
        <taxon>Sordariomycetes</taxon>
        <taxon>Hypocreomycetidae</taxon>
        <taxon>Hypocreales</taxon>
        <taxon>Ophiocordycipitaceae</taxon>
        <taxon>Purpureocillium</taxon>
    </lineage>
</organism>
<feature type="chain" id="PRO_5044222692" evidence="3">
    <location>
        <begin position="17"/>
        <end position="446"/>
    </location>
</feature>
<sequence length="446" mass="45989">MAKFFFLALLAAPILAQGTCKDGITYCSETLISKQGYRSEDLPVAAEKGKKVASEKTLYVCRGKAIEAYEPSTMRGLYNIAVMAFSLGVIAFLLAAPAHAAPLSARTPGKAGSKPIAPNPSKPPKAGTWNSPGHQSSTVGGALSGWAKPARPPTSNSGNKASPGWAKSGGPSLPGVPSSSGGWAKNDNKGWAKNDNKGWAQKGAQKAAAVAVEVKQSNYLPGSHDVAGFEQVFKYSTPPPPSSATAPTTTTTLPPIGTLSAITLVSEDPPASQAFYERVLGATPVFRDADCAVVRVPGVAPPMLLNLLRPAAAAELFGGGAPSESSESTLHGPSSSSVREKPSSSSQEKLSSPPSVVVSHYHRAQMTLTTTDLDAAVAALRGRGLARFLTGPETKPWGVRTVTFEDPAGHSWEVAQPVVGAETGGAPEGSKLAATEAKANDVEEAQ</sequence>
<dbReference type="EMBL" id="JAQHRD010000012">
    <property type="protein sequence ID" value="KAJ6437400.1"/>
    <property type="molecule type" value="Genomic_DNA"/>
</dbReference>